<feature type="compositionally biased region" description="Polar residues" evidence="6">
    <location>
        <begin position="1"/>
        <end position="28"/>
    </location>
</feature>
<dbReference type="GO" id="GO:0045893">
    <property type="term" value="P:positive regulation of DNA-templated transcription"/>
    <property type="evidence" value="ECO:0007669"/>
    <property type="project" value="TreeGrafter"/>
</dbReference>
<feature type="region of interest" description="Disordered" evidence="6">
    <location>
        <begin position="1"/>
        <end position="61"/>
    </location>
</feature>
<evidence type="ECO:0000256" key="6">
    <source>
        <dbReference type="SAM" id="MobiDB-lite"/>
    </source>
</evidence>
<name>A0AAN7R961_TRANT</name>
<gene>
    <name evidence="8" type="ORF">SAY86_023235</name>
</gene>
<dbReference type="AlphaFoldDB" id="A0AAN7R961"/>
<dbReference type="GO" id="GO:0000976">
    <property type="term" value="F:transcription cis-regulatory region binding"/>
    <property type="evidence" value="ECO:0007669"/>
    <property type="project" value="TreeGrafter"/>
</dbReference>
<evidence type="ECO:0000256" key="5">
    <source>
        <dbReference type="ARBA" id="ARBA00023242"/>
    </source>
</evidence>
<evidence type="ECO:0000256" key="2">
    <source>
        <dbReference type="ARBA" id="ARBA00023015"/>
    </source>
</evidence>
<evidence type="ECO:0000256" key="3">
    <source>
        <dbReference type="ARBA" id="ARBA00023125"/>
    </source>
</evidence>
<dbReference type="Proteomes" id="UP001346149">
    <property type="component" value="Unassembled WGS sequence"/>
</dbReference>
<protein>
    <recommendedName>
        <fullName evidence="7">BZIP domain-containing protein</fullName>
    </recommendedName>
</protein>
<keyword evidence="5" id="KW-0539">Nucleus</keyword>
<evidence type="ECO:0000256" key="4">
    <source>
        <dbReference type="ARBA" id="ARBA00023163"/>
    </source>
</evidence>
<dbReference type="InterPro" id="IPR004827">
    <property type="entry name" value="bZIP"/>
</dbReference>
<feature type="domain" description="BZIP" evidence="7">
    <location>
        <begin position="32"/>
        <end position="79"/>
    </location>
</feature>
<evidence type="ECO:0000313" key="8">
    <source>
        <dbReference type="EMBL" id="KAK4792800.1"/>
    </source>
</evidence>
<dbReference type="SMART" id="SM00338">
    <property type="entry name" value="BRLZ"/>
    <property type="match status" value="1"/>
</dbReference>
<comment type="subcellular location">
    <subcellularLocation>
        <location evidence="1">Nucleus</location>
    </subcellularLocation>
</comment>
<evidence type="ECO:0000313" key="9">
    <source>
        <dbReference type="Proteomes" id="UP001346149"/>
    </source>
</evidence>
<dbReference type="InterPro" id="IPR046347">
    <property type="entry name" value="bZIP_sf"/>
</dbReference>
<dbReference type="GO" id="GO:0005634">
    <property type="term" value="C:nucleus"/>
    <property type="evidence" value="ECO:0007669"/>
    <property type="project" value="UniProtKB-SubCell"/>
</dbReference>
<dbReference type="Gene3D" id="1.20.5.170">
    <property type="match status" value="1"/>
</dbReference>
<dbReference type="GO" id="GO:0046982">
    <property type="term" value="F:protein heterodimerization activity"/>
    <property type="evidence" value="ECO:0007669"/>
    <property type="project" value="UniProtKB-ARBA"/>
</dbReference>
<dbReference type="PANTHER" id="PTHR45764:SF76">
    <property type="entry name" value="OS02G0132500 PROTEIN"/>
    <property type="match status" value="1"/>
</dbReference>
<proteinExistence type="predicted"/>
<keyword evidence="9" id="KW-1185">Reference proteome</keyword>
<evidence type="ECO:0000256" key="1">
    <source>
        <dbReference type="ARBA" id="ARBA00004123"/>
    </source>
</evidence>
<dbReference type="InterPro" id="IPR045314">
    <property type="entry name" value="bZIP_plant_GBF1"/>
</dbReference>
<reference evidence="8 9" key="1">
    <citation type="journal article" date="2023" name="Hortic Res">
        <title>Pangenome of water caltrop reveals structural variations and asymmetric subgenome divergence after allopolyploidization.</title>
        <authorList>
            <person name="Zhang X."/>
            <person name="Chen Y."/>
            <person name="Wang L."/>
            <person name="Yuan Y."/>
            <person name="Fang M."/>
            <person name="Shi L."/>
            <person name="Lu R."/>
            <person name="Comes H.P."/>
            <person name="Ma Y."/>
            <person name="Chen Y."/>
            <person name="Huang G."/>
            <person name="Zhou Y."/>
            <person name="Zheng Z."/>
            <person name="Qiu Y."/>
        </authorList>
    </citation>
    <scope>NUCLEOTIDE SEQUENCE [LARGE SCALE GENOMIC DNA]</scope>
    <source>
        <strain evidence="8">F231</strain>
    </source>
</reference>
<dbReference type="FunFam" id="1.20.5.170:FF:000020">
    <property type="entry name" value="BZIP transcription factor"/>
    <property type="match status" value="1"/>
</dbReference>
<evidence type="ECO:0000259" key="7">
    <source>
        <dbReference type="PROSITE" id="PS50217"/>
    </source>
</evidence>
<accession>A0AAN7R961</accession>
<dbReference type="PROSITE" id="PS00036">
    <property type="entry name" value="BZIP_BASIC"/>
    <property type="match status" value="1"/>
</dbReference>
<comment type="caution">
    <text evidence="8">The sequence shown here is derived from an EMBL/GenBank/DDBJ whole genome shotgun (WGS) entry which is preliminary data.</text>
</comment>
<sequence>MASSYSSESNARTPSQNFGGGSEQQQQVHVMIQRKRKRMISNRESARRSRMRKQKHLDDLSGQLSHLTSENGRLTAAVEATAHLYLAVEAENSVLRAQAAELSHRLQSQNEIISFVNSGSFFLEDDIFIGGSSGGGGFMMNNSLWSESIHLATQPLVPPADILMY</sequence>
<dbReference type="GO" id="GO:0003700">
    <property type="term" value="F:DNA-binding transcription factor activity"/>
    <property type="evidence" value="ECO:0007669"/>
    <property type="project" value="InterPro"/>
</dbReference>
<dbReference type="PANTHER" id="PTHR45764">
    <property type="entry name" value="BZIP TRANSCRIPTION FACTOR 44"/>
    <property type="match status" value="1"/>
</dbReference>
<organism evidence="8 9">
    <name type="scientific">Trapa natans</name>
    <name type="common">Water chestnut</name>
    <dbReference type="NCBI Taxonomy" id="22666"/>
    <lineage>
        <taxon>Eukaryota</taxon>
        <taxon>Viridiplantae</taxon>
        <taxon>Streptophyta</taxon>
        <taxon>Embryophyta</taxon>
        <taxon>Tracheophyta</taxon>
        <taxon>Spermatophyta</taxon>
        <taxon>Magnoliopsida</taxon>
        <taxon>eudicotyledons</taxon>
        <taxon>Gunneridae</taxon>
        <taxon>Pentapetalae</taxon>
        <taxon>rosids</taxon>
        <taxon>malvids</taxon>
        <taxon>Myrtales</taxon>
        <taxon>Lythraceae</taxon>
        <taxon>Trapa</taxon>
    </lineage>
</organism>
<keyword evidence="4" id="KW-0804">Transcription</keyword>
<dbReference type="CDD" id="cd14702">
    <property type="entry name" value="bZIP_plant_GBF1"/>
    <property type="match status" value="1"/>
</dbReference>
<dbReference type="PROSITE" id="PS50217">
    <property type="entry name" value="BZIP"/>
    <property type="match status" value="1"/>
</dbReference>
<keyword evidence="2" id="KW-0805">Transcription regulation</keyword>
<dbReference type="SUPFAM" id="SSF57959">
    <property type="entry name" value="Leucine zipper domain"/>
    <property type="match status" value="1"/>
</dbReference>
<keyword evidence="3" id="KW-0238">DNA-binding</keyword>
<dbReference type="Pfam" id="PF00170">
    <property type="entry name" value="bZIP_1"/>
    <property type="match status" value="1"/>
</dbReference>
<dbReference type="EMBL" id="JAXQNO010000008">
    <property type="protein sequence ID" value="KAK4792800.1"/>
    <property type="molecule type" value="Genomic_DNA"/>
</dbReference>